<dbReference type="GO" id="GO:0009236">
    <property type="term" value="P:cobalamin biosynthetic process"/>
    <property type="evidence" value="ECO:0007669"/>
    <property type="project" value="UniProtKB-UniRule"/>
</dbReference>
<organism evidence="10 11">
    <name type="scientific">Pseudobutyrivibrio xylanivorans DSM 14809</name>
    <dbReference type="NCBI Taxonomy" id="1123012"/>
    <lineage>
        <taxon>Bacteria</taxon>
        <taxon>Bacillati</taxon>
        <taxon>Bacillota</taxon>
        <taxon>Clostridia</taxon>
        <taxon>Lachnospirales</taxon>
        <taxon>Lachnospiraceae</taxon>
        <taxon>Pseudobutyrivibrio</taxon>
    </lineage>
</organism>
<evidence type="ECO:0000313" key="11">
    <source>
        <dbReference type="Proteomes" id="UP000184185"/>
    </source>
</evidence>
<reference evidence="10 11" key="1">
    <citation type="submission" date="2016-11" db="EMBL/GenBank/DDBJ databases">
        <authorList>
            <person name="Jaros S."/>
            <person name="Januszkiewicz K."/>
            <person name="Wedrychowicz H."/>
        </authorList>
    </citation>
    <scope>NUCLEOTIDE SEQUENCE [LARGE SCALE GENOMIC DNA]</scope>
    <source>
        <strain evidence="10 11">DSM 14809</strain>
    </source>
</reference>
<evidence type="ECO:0000256" key="4">
    <source>
        <dbReference type="ARBA" id="ARBA00022475"/>
    </source>
</evidence>
<comment type="function">
    <text evidence="9">Converts cobyric acid to cobinamide by the addition of aminopropanol on the F carboxylic group.</text>
</comment>
<protein>
    <recommendedName>
        <fullName evidence="9">Cobalamin biosynthesis protein CobD</fullName>
    </recommendedName>
</protein>
<dbReference type="AlphaFoldDB" id="A0A1M6CDZ5"/>
<keyword evidence="5 9" id="KW-0169">Cobalamin biosynthesis</keyword>
<dbReference type="PANTHER" id="PTHR34308:SF1">
    <property type="entry name" value="COBALAMIN BIOSYNTHESIS PROTEIN CBIB"/>
    <property type="match status" value="1"/>
</dbReference>
<dbReference type="Pfam" id="PF03186">
    <property type="entry name" value="CobD_Cbib"/>
    <property type="match status" value="1"/>
</dbReference>
<dbReference type="GO" id="GO:0015420">
    <property type="term" value="F:ABC-type vitamin B12 transporter activity"/>
    <property type="evidence" value="ECO:0007669"/>
    <property type="project" value="UniProtKB-UniRule"/>
</dbReference>
<evidence type="ECO:0000256" key="9">
    <source>
        <dbReference type="HAMAP-Rule" id="MF_00024"/>
    </source>
</evidence>
<dbReference type="HAMAP" id="MF_00024">
    <property type="entry name" value="CobD_CbiB"/>
    <property type="match status" value="1"/>
</dbReference>
<evidence type="ECO:0000256" key="6">
    <source>
        <dbReference type="ARBA" id="ARBA00022692"/>
    </source>
</evidence>
<evidence type="ECO:0000256" key="2">
    <source>
        <dbReference type="ARBA" id="ARBA00004953"/>
    </source>
</evidence>
<accession>A0A1M6CDZ5</accession>
<feature type="transmembrane region" description="Helical" evidence="9">
    <location>
        <begin position="213"/>
        <end position="234"/>
    </location>
</feature>
<evidence type="ECO:0000256" key="1">
    <source>
        <dbReference type="ARBA" id="ARBA00004651"/>
    </source>
</evidence>
<evidence type="ECO:0000256" key="3">
    <source>
        <dbReference type="ARBA" id="ARBA00006263"/>
    </source>
</evidence>
<dbReference type="OrthoDB" id="9811967at2"/>
<dbReference type="Proteomes" id="UP000184185">
    <property type="component" value="Unassembled WGS sequence"/>
</dbReference>
<proteinExistence type="inferred from homology"/>
<dbReference type="GO" id="GO:0048472">
    <property type="term" value="F:threonine-phosphate decarboxylase activity"/>
    <property type="evidence" value="ECO:0007669"/>
    <property type="project" value="InterPro"/>
</dbReference>
<evidence type="ECO:0000256" key="7">
    <source>
        <dbReference type="ARBA" id="ARBA00022989"/>
    </source>
</evidence>
<gene>
    <name evidence="9" type="primary">cobD</name>
    <name evidence="10" type="ORF">SAMN02745725_00681</name>
</gene>
<keyword evidence="7 9" id="KW-1133">Transmembrane helix</keyword>
<dbReference type="PANTHER" id="PTHR34308">
    <property type="entry name" value="COBALAMIN BIOSYNTHESIS PROTEIN CBIB"/>
    <property type="match status" value="1"/>
</dbReference>
<comment type="subcellular location">
    <subcellularLocation>
        <location evidence="1 9">Cell membrane</location>
        <topology evidence="1 9">Multi-pass membrane protein</topology>
    </subcellularLocation>
</comment>
<feature type="transmembrane region" description="Helical" evidence="9">
    <location>
        <begin position="91"/>
        <end position="112"/>
    </location>
</feature>
<dbReference type="EMBL" id="FQYQ01000003">
    <property type="protein sequence ID" value="SHI59227.1"/>
    <property type="molecule type" value="Genomic_DNA"/>
</dbReference>
<evidence type="ECO:0000313" key="10">
    <source>
        <dbReference type="EMBL" id="SHI59227.1"/>
    </source>
</evidence>
<comment type="similarity">
    <text evidence="3 9">Belongs to the CobD/CbiB family.</text>
</comment>
<dbReference type="UniPathway" id="UPA00148"/>
<keyword evidence="8 9" id="KW-0472">Membrane</keyword>
<dbReference type="GO" id="GO:0005886">
    <property type="term" value="C:plasma membrane"/>
    <property type="evidence" value="ECO:0007669"/>
    <property type="project" value="UniProtKB-SubCell"/>
</dbReference>
<dbReference type="InterPro" id="IPR004485">
    <property type="entry name" value="Cobalamin_biosynth_CobD/CbiB"/>
</dbReference>
<evidence type="ECO:0000256" key="5">
    <source>
        <dbReference type="ARBA" id="ARBA00022573"/>
    </source>
</evidence>
<dbReference type="NCBIfam" id="TIGR00380">
    <property type="entry name" value="cobal_cbiB"/>
    <property type="match status" value="1"/>
</dbReference>
<keyword evidence="11" id="KW-1185">Reference proteome</keyword>
<dbReference type="STRING" id="185007.SAMN02910350_01751"/>
<feature type="transmembrane region" description="Helical" evidence="9">
    <location>
        <begin position="306"/>
        <end position="334"/>
    </location>
</feature>
<keyword evidence="6 9" id="KW-0812">Transmembrane</keyword>
<name>A0A1M6CDZ5_PSEXY</name>
<comment type="pathway">
    <text evidence="2 9">Cofactor biosynthesis; adenosylcobalamin biosynthesis.</text>
</comment>
<feature type="transmembrane region" description="Helical" evidence="9">
    <location>
        <begin position="165"/>
        <end position="186"/>
    </location>
</feature>
<dbReference type="RefSeq" id="WP_072912761.1">
    <property type="nucleotide sequence ID" value="NZ_FQYQ01000003.1"/>
</dbReference>
<evidence type="ECO:0000256" key="8">
    <source>
        <dbReference type="ARBA" id="ARBA00023136"/>
    </source>
</evidence>
<feature type="transmembrane region" description="Helical" evidence="9">
    <location>
        <begin position="62"/>
        <end position="85"/>
    </location>
</feature>
<sequence length="336" mass="36747">MIYHMTAFLAGFILDLFVGDPIGFPHPVRWIGNLISYLTEFFLNKAERILEPEKTNKLKRRYGLIMVIIVITISAGICFAILHVAYTLNSILGVIIETVITYQCIATKSLYVESMKVYKALKSQGLDVGRKAVSMIVGRDTACLDEKGVIKAAVETVAENTSDGIIAPLIYLAIGGPVLGIAYKAINTMDSMVGYKNEKYMDFGRAAAKLDDVVNFIPARVSAVLMIIGCLFLGRDYSMTGAFRIFKRDRFNHASPNSAQTESVCAGALGIQLAGPASYFGKIVDKKYIGEPIRSVELDDIKRANILMLATAIICEVLLICTVVIFTGIAYGLISQ</sequence>
<keyword evidence="4 9" id="KW-1003">Cell membrane</keyword>